<sequence length="158" mass="17914">MARFGVGTSQRGAKRYVPNLTELHACCARNYASLLKLVNGLAGEATMTFSQAGESLCLTVEDQAPYTTTMLLTQHRQGMPDYLAPTMQVRLYHDAQMAEVLSCQQICGVRARYDYPNVRMHQRDEKMQLNQFLAEWLSFCLDHGVGANNELHKKLINW</sequence>
<organism evidence="1 2">
    <name type="scientific">Neiella holothuriorum</name>
    <dbReference type="NCBI Taxonomy" id="2870530"/>
    <lineage>
        <taxon>Bacteria</taxon>
        <taxon>Pseudomonadati</taxon>
        <taxon>Pseudomonadota</taxon>
        <taxon>Gammaproteobacteria</taxon>
        <taxon>Alteromonadales</taxon>
        <taxon>Echinimonadaceae</taxon>
        <taxon>Neiella</taxon>
    </lineage>
</organism>
<dbReference type="Proteomes" id="UP001166251">
    <property type="component" value="Unassembled WGS sequence"/>
</dbReference>
<name>A0ABS7EBK1_9GAMM</name>
<keyword evidence="2" id="KW-1185">Reference proteome</keyword>
<dbReference type="PANTHER" id="PTHR38774:SF1">
    <property type="entry name" value="CYTOPLASMIC PROTEIN"/>
    <property type="match status" value="1"/>
</dbReference>
<dbReference type="Pfam" id="PF06853">
    <property type="entry name" value="DUF1249"/>
    <property type="match status" value="1"/>
</dbReference>
<comment type="caution">
    <text evidence="1">The sequence shown here is derived from an EMBL/GenBank/DDBJ whole genome shotgun (WGS) entry which is preliminary data.</text>
</comment>
<proteinExistence type="predicted"/>
<dbReference type="RefSeq" id="WP_220102377.1">
    <property type="nucleotide sequence ID" value="NZ_JAHZSS010000001.1"/>
</dbReference>
<accession>A0ABS7EBK1</accession>
<dbReference type="PANTHER" id="PTHR38774">
    <property type="entry name" value="CYTOPLASMIC PROTEIN-RELATED"/>
    <property type="match status" value="1"/>
</dbReference>
<reference evidence="1" key="1">
    <citation type="submission" date="2021-07" db="EMBL/GenBank/DDBJ databases">
        <title>Neiella marina sp. nov., isolated from the intestinal content of sea cucumber Apostichopus japonicus.</title>
        <authorList>
            <person name="Bai X."/>
        </authorList>
    </citation>
    <scope>NUCLEOTIDE SEQUENCE</scope>
    <source>
        <strain evidence="1">126</strain>
    </source>
</reference>
<evidence type="ECO:0000313" key="1">
    <source>
        <dbReference type="EMBL" id="MBW8189709.1"/>
    </source>
</evidence>
<gene>
    <name evidence="1" type="ORF">K0504_01565</name>
</gene>
<dbReference type="InterPro" id="IPR009659">
    <property type="entry name" value="DUF1249"/>
</dbReference>
<evidence type="ECO:0000313" key="2">
    <source>
        <dbReference type="Proteomes" id="UP001166251"/>
    </source>
</evidence>
<protein>
    <submittedName>
        <fullName evidence="1">DUF1249 domain-containing protein</fullName>
    </submittedName>
</protein>
<dbReference type="EMBL" id="JAHZSS010000001">
    <property type="protein sequence ID" value="MBW8189709.1"/>
    <property type="molecule type" value="Genomic_DNA"/>
</dbReference>